<accession>A0A8J3EK04</accession>
<dbReference type="EMBL" id="BMEV01000025">
    <property type="protein sequence ID" value="GGH75799.1"/>
    <property type="molecule type" value="Genomic_DNA"/>
</dbReference>
<dbReference type="Pfam" id="PF09350">
    <property type="entry name" value="DJC28_CD"/>
    <property type="match status" value="1"/>
</dbReference>
<dbReference type="PANTHER" id="PTHR39158">
    <property type="entry name" value="OS08G0560600 PROTEIN"/>
    <property type="match status" value="1"/>
</dbReference>
<reference evidence="2" key="1">
    <citation type="journal article" date="2014" name="Int. J. Syst. Evol. Microbiol.">
        <title>Complete genome sequence of Corynebacterium casei LMG S-19264T (=DSM 44701T), isolated from a smear-ripened cheese.</title>
        <authorList>
            <consortium name="US DOE Joint Genome Institute (JGI-PGF)"/>
            <person name="Walter F."/>
            <person name="Albersmeier A."/>
            <person name="Kalinowski J."/>
            <person name="Ruckert C."/>
        </authorList>
    </citation>
    <scope>NUCLEOTIDE SEQUENCE</scope>
    <source>
        <strain evidence="2">CGMCC 1.12360</strain>
    </source>
</reference>
<dbReference type="PANTHER" id="PTHR39158:SF1">
    <property type="entry name" value="DNAJ HOMOLOG SUBFAMILY C MEMBER 28"/>
    <property type="match status" value="1"/>
</dbReference>
<feature type="domain" description="DnaJ homologue subfamily C member 28 conserved" evidence="1">
    <location>
        <begin position="4"/>
        <end position="58"/>
    </location>
</feature>
<dbReference type="InterPro" id="IPR018961">
    <property type="entry name" value="DnaJ_homolog_subfam-C_membr-28"/>
</dbReference>
<sequence length="114" mass="13472">MYFIVEEKIKEAIENGEFDNLPGMGKPLNLREELQGLSPEVRRAYKILKHAGYIPDDAKKEEIKMKDLLNYATDGKITEDPTIKEEYLRFVKDRKLNHRSVFAKYTKKLYKKFT</sequence>
<name>A0A8J3EK04_9BACI</name>
<keyword evidence="3" id="KW-1185">Reference proteome</keyword>
<dbReference type="RefSeq" id="WP_188391870.1">
    <property type="nucleotide sequence ID" value="NZ_BMEV01000025.1"/>
</dbReference>
<evidence type="ECO:0000313" key="2">
    <source>
        <dbReference type="EMBL" id="GGH75799.1"/>
    </source>
</evidence>
<gene>
    <name evidence="2" type="primary">yflB</name>
    <name evidence="2" type="ORF">GCM10010978_16020</name>
</gene>
<comment type="caution">
    <text evidence="2">The sequence shown here is derived from an EMBL/GenBank/DDBJ whole genome shotgun (WGS) entry which is preliminary data.</text>
</comment>
<protein>
    <recommendedName>
        <fullName evidence="1">DnaJ homologue subfamily C member 28 conserved domain-containing protein</fullName>
    </recommendedName>
</protein>
<dbReference type="AlphaFoldDB" id="A0A8J3EK04"/>
<reference evidence="2" key="2">
    <citation type="submission" date="2020-09" db="EMBL/GenBank/DDBJ databases">
        <authorList>
            <person name="Sun Q."/>
            <person name="Zhou Y."/>
        </authorList>
    </citation>
    <scope>NUCLEOTIDE SEQUENCE</scope>
    <source>
        <strain evidence="2">CGMCC 1.12360</strain>
    </source>
</reference>
<organism evidence="2 3">
    <name type="scientific">Compostibacillus humi</name>
    <dbReference type="NCBI Taxonomy" id="1245525"/>
    <lineage>
        <taxon>Bacteria</taxon>
        <taxon>Bacillati</taxon>
        <taxon>Bacillota</taxon>
        <taxon>Bacilli</taxon>
        <taxon>Bacillales</taxon>
        <taxon>Bacillaceae</taxon>
        <taxon>Compostibacillus</taxon>
    </lineage>
</organism>
<dbReference type="Proteomes" id="UP000602050">
    <property type="component" value="Unassembled WGS sequence"/>
</dbReference>
<dbReference type="InterPro" id="IPR052573">
    <property type="entry name" value="DnaJ_C_subfamily_28"/>
</dbReference>
<evidence type="ECO:0000259" key="1">
    <source>
        <dbReference type="Pfam" id="PF09350"/>
    </source>
</evidence>
<proteinExistence type="predicted"/>
<evidence type="ECO:0000313" key="3">
    <source>
        <dbReference type="Proteomes" id="UP000602050"/>
    </source>
</evidence>